<evidence type="ECO:0008006" key="4">
    <source>
        <dbReference type="Google" id="ProtNLM"/>
    </source>
</evidence>
<organism evidence="2 3">
    <name type="scientific">Lupinus luteus</name>
    <name type="common">European yellow lupine</name>
    <dbReference type="NCBI Taxonomy" id="3873"/>
    <lineage>
        <taxon>Eukaryota</taxon>
        <taxon>Viridiplantae</taxon>
        <taxon>Streptophyta</taxon>
        <taxon>Embryophyta</taxon>
        <taxon>Tracheophyta</taxon>
        <taxon>Spermatophyta</taxon>
        <taxon>Magnoliopsida</taxon>
        <taxon>eudicotyledons</taxon>
        <taxon>Gunneridae</taxon>
        <taxon>Pentapetalae</taxon>
        <taxon>rosids</taxon>
        <taxon>fabids</taxon>
        <taxon>Fabales</taxon>
        <taxon>Fabaceae</taxon>
        <taxon>Papilionoideae</taxon>
        <taxon>50 kb inversion clade</taxon>
        <taxon>genistoids sensu lato</taxon>
        <taxon>core genistoids</taxon>
        <taxon>Genisteae</taxon>
        <taxon>Lupinus</taxon>
    </lineage>
</organism>
<evidence type="ECO:0000313" key="3">
    <source>
        <dbReference type="Proteomes" id="UP001497480"/>
    </source>
</evidence>
<name>A0AAV1W5H6_LUPLU</name>
<comment type="caution">
    <text evidence="2">The sequence shown here is derived from an EMBL/GenBank/DDBJ whole genome shotgun (WGS) entry which is preliminary data.</text>
</comment>
<dbReference type="PANTHER" id="PTHR36777:SF2">
    <property type="entry name" value="EXPRESSED PROTEIN"/>
    <property type="match status" value="1"/>
</dbReference>
<evidence type="ECO:0000256" key="1">
    <source>
        <dbReference type="SAM" id="Phobius"/>
    </source>
</evidence>
<sequence>MSASVFVHSPFFSPNCTQNRTLPLTHHQFLSPNSFLKLKNQTFLSNTQFNVSITHKPRSSFVVFAAQSNFIKVVQSAWKVSRDGIEAATDMVPNSVPRPVARISVTVVAFSVALFVLKSFISTAFFVLATMGLAYFAFLAFNKDQGPSKNGGTASTPVDDPVEEAKRIMEKYK</sequence>
<dbReference type="PANTHER" id="PTHR36777">
    <property type="entry name" value="EXPRESSED PROTEIN"/>
    <property type="match status" value="1"/>
</dbReference>
<dbReference type="EMBL" id="CAXHTB010000004">
    <property type="protein sequence ID" value="CAL0304506.1"/>
    <property type="molecule type" value="Genomic_DNA"/>
</dbReference>
<gene>
    <name evidence="2" type="ORF">LLUT_LOCUS5566</name>
</gene>
<keyword evidence="1" id="KW-1133">Transmembrane helix</keyword>
<keyword evidence="1" id="KW-0812">Transmembrane</keyword>
<proteinExistence type="predicted"/>
<evidence type="ECO:0000313" key="2">
    <source>
        <dbReference type="EMBL" id="CAL0304506.1"/>
    </source>
</evidence>
<dbReference type="Proteomes" id="UP001497480">
    <property type="component" value="Unassembled WGS sequence"/>
</dbReference>
<reference evidence="2 3" key="1">
    <citation type="submission" date="2024-03" db="EMBL/GenBank/DDBJ databases">
        <authorList>
            <person name="Martinez-Hernandez J."/>
        </authorList>
    </citation>
    <scope>NUCLEOTIDE SEQUENCE [LARGE SCALE GENOMIC DNA]</scope>
</reference>
<protein>
    <recommendedName>
        <fullName evidence="4">Transmembrane protein</fullName>
    </recommendedName>
</protein>
<keyword evidence="3" id="KW-1185">Reference proteome</keyword>
<dbReference type="AlphaFoldDB" id="A0AAV1W5H6"/>
<feature type="transmembrane region" description="Helical" evidence="1">
    <location>
        <begin position="123"/>
        <end position="141"/>
    </location>
</feature>
<accession>A0AAV1W5H6</accession>
<keyword evidence="1" id="KW-0472">Membrane</keyword>